<dbReference type="EMBL" id="CM004469">
    <property type="protein sequence ID" value="OCT92858.1"/>
    <property type="molecule type" value="Genomic_DNA"/>
</dbReference>
<evidence type="ECO:0000256" key="1">
    <source>
        <dbReference type="SAM" id="MobiDB-lite"/>
    </source>
</evidence>
<dbReference type="InterPro" id="IPR008906">
    <property type="entry name" value="HATC_C_dom"/>
</dbReference>
<name>A0A974DIW8_XENLA</name>
<accession>A0A974DIW8</accession>
<reference evidence="4" key="1">
    <citation type="journal article" date="2016" name="Nature">
        <title>Genome evolution in the allotetraploid frog Xenopus laevis.</title>
        <authorList>
            <person name="Session A.M."/>
            <person name="Uno Y."/>
            <person name="Kwon T."/>
            <person name="Chapman J.A."/>
            <person name="Toyoda A."/>
            <person name="Takahashi S."/>
            <person name="Fukui A."/>
            <person name="Hikosaka A."/>
            <person name="Suzuki A."/>
            <person name="Kondo M."/>
            <person name="van Heeringen S.J."/>
            <person name="Quigley I."/>
            <person name="Heinz S."/>
            <person name="Ogino H."/>
            <person name="Ochi H."/>
            <person name="Hellsten U."/>
            <person name="Lyons J.B."/>
            <person name="Simakov O."/>
            <person name="Putnam N."/>
            <person name="Stites J."/>
            <person name="Kuroki Y."/>
            <person name="Tanaka T."/>
            <person name="Michiue T."/>
            <person name="Watanabe M."/>
            <person name="Bogdanovic O."/>
            <person name="Lister R."/>
            <person name="Georgiou G."/>
            <person name="Paranjpe S.S."/>
            <person name="van Kruijsbergen I."/>
            <person name="Shu S."/>
            <person name="Carlson J."/>
            <person name="Kinoshita T."/>
            <person name="Ohta Y."/>
            <person name="Mawaribuchi S."/>
            <person name="Jenkins J."/>
            <person name="Grimwood J."/>
            <person name="Schmutz J."/>
            <person name="Mitros T."/>
            <person name="Mozaffari S.V."/>
            <person name="Suzuki Y."/>
            <person name="Haramoto Y."/>
            <person name="Yamamoto T.S."/>
            <person name="Takagi C."/>
            <person name="Heald R."/>
            <person name="Miller K."/>
            <person name="Haudenschild C."/>
            <person name="Kitzman J."/>
            <person name="Nakayama T."/>
            <person name="Izutsu Y."/>
            <person name="Robert J."/>
            <person name="Fortriede J."/>
            <person name="Burns K."/>
            <person name="Lotay V."/>
            <person name="Karimi K."/>
            <person name="Yasuoka Y."/>
            <person name="Dichmann D.S."/>
            <person name="Flajnik M.F."/>
            <person name="Houston D.W."/>
            <person name="Shendure J."/>
            <person name="DuPasquier L."/>
            <person name="Vize P.D."/>
            <person name="Zorn A.M."/>
            <person name="Ito M."/>
            <person name="Marcotte E.M."/>
            <person name="Wallingford J.B."/>
            <person name="Ito Y."/>
            <person name="Asashima M."/>
            <person name="Ueno N."/>
            <person name="Matsuda Y."/>
            <person name="Veenstra G.J."/>
            <person name="Fujiyama A."/>
            <person name="Harland R.M."/>
            <person name="Taira M."/>
            <person name="Rokhsar D.S."/>
        </authorList>
    </citation>
    <scope>NUCLEOTIDE SEQUENCE [LARGE SCALE GENOMIC DNA]</scope>
    <source>
        <strain evidence="4">J</strain>
    </source>
</reference>
<dbReference type="SMART" id="SM00597">
    <property type="entry name" value="ZnF_TTF"/>
    <property type="match status" value="1"/>
</dbReference>
<dbReference type="Proteomes" id="UP000694892">
    <property type="component" value="Chromosome 2S"/>
</dbReference>
<gene>
    <name evidence="3" type="ORF">XELAEV_18015924mg</name>
</gene>
<evidence type="ECO:0000313" key="3">
    <source>
        <dbReference type="EMBL" id="OCT92858.1"/>
    </source>
</evidence>
<sequence>MDIRKFFGTSSARSSIENKNKRSETIVASRSAADIADSPVLCEDNSSSDSEALIMSSEHTSPSCEAQKLLVQEDSSSSGPEMSDITKGDYAQSCEVQEEEQGECSYSVSGSTREARITYMPDLGTTITGPSQPYLTVYPKTVFGKQNRSFTSEYFKNFSFLEYSKQLDAMFCFTCRHFASSIKDSAFTEKGIKDWKNVKHKVQKHAESGIHKQSAERWLLYKQSQERGSIMAALSESHKASVKEKREYVGKIIDLLIYLAKQGIALRGHDEREVSTNRGNFLELCTLFARYDEAFATKLRSSFNLTNHSVENEILHIAADSLKCATVQRVQENGFYTLLVDEARKIKERFLGFVDCSKRGNAEGIYQEIKNFIQNLGISSLPIVAQSYDGAAVMAGHVNGVQKKMLDDHPTAIYVHCMAHKLNLVLVEACKVNSTAAGFFFTLEDLYKFFSQPGTHHFYLEAQKMLGMKLELTSLSDTRWACRWKNVSAVKSSMKALLDTLKDLAKPPYRRFIEASGLLKTIRDFSSSVLEKTTKTLESMRTSAKWDELWVQIQKFCEMHILRVNSGEERVHKRPLKKTAALACSFVTSTLGQREHEPGTHESPKEKWRSQLYFHVLDTMLGECHRRFAAETMEIAKSVDAVLKCDTSGLDGLLNKYSHVLNINTKLSLTEMALIKIDIPEITLENLKGAASTKFYPNFTKLFKLALTLPTGTATCERSFSAMRRVRNWMRTTMCQERLYSLCLLHIESDLTSQLNIQQIIDTYDSKSKRRIVLH</sequence>
<evidence type="ECO:0000259" key="2">
    <source>
        <dbReference type="SMART" id="SM00597"/>
    </source>
</evidence>
<proteinExistence type="predicted"/>
<feature type="domain" description="TTF-type" evidence="2">
    <location>
        <begin position="146"/>
        <end position="236"/>
    </location>
</feature>
<dbReference type="InterPro" id="IPR006580">
    <property type="entry name" value="Znf_TTF"/>
</dbReference>
<organism evidence="3 4">
    <name type="scientific">Xenopus laevis</name>
    <name type="common">African clawed frog</name>
    <dbReference type="NCBI Taxonomy" id="8355"/>
    <lineage>
        <taxon>Eukaryota</taxon>
        <taxon>Metazoa</taxon>
        <taxon>Chordata</taxon>
        <taxon>Craniata</taxon>
        <taxon>Vertebrata</taxon>
        <taxon>Euteleostomi</taxon>
        <taxon>Amphibia</taxon>
        <taxon>Batrachia</taxon>
        <taxon>Anura</taxon>
        <taxon>Pipoidea</taxon>
        <taxon>Pipidae</taxon>
        <taxon>Xenopodinae</taxon>
        <taxon>Xenopus</taxon>
        <taxon>Xenopus</taxon>
    </lineage>
</organism>
<dbReference type="PANTHER" id="PTHR45749:SF21">
    <property type="entry name" value="DUF4371 DOMAIN-CONTAINING PROTEIN"/>
    <property type="match status" value="1"/>
</dbReference>
<dbReference type="SUPFAM" id="SSF53098">
    <property type="entry name" value="Ribonuclease H-like"/>
    <property type="match status" value="1"/>
</dbReference>
<dbReference type="GO" id="GO:0046983">
    <property type="term" value="F:protein dimerization activity"/>
    <property type="evidence" value="ECO:0007669"/>
    <property type="project" value="InterPro"/>
</dbReference>
<protein>
    <recommendedName>
        <fullName evidence="2">TTF-type domain-containing protein</fullName>
    </recommendedName>
</protein>
<dbReference type="PANTHER" id="PTHR45749">
    <property type="match status" value="1"/>
</dbReference>
<feature type="region of interest" description="Disordered" evidence="1">
    <location>
        <begin position="1"/>
        <end position="61"/>
    </location>
</feature>
<dbReference type="InterPro" id="IPR025398">
    <property type="entry name" value="DUF4371"/>
</dbReference>
<dbReference type="AlphaFoldDB" id="A0A974DIW8"/>
<evidence type="ECO:0000313" key="4">
    <source>
        <dbReference type="Proteomes" id="UP000694892"/>
    </source>
</evidence>
<dbReference type="Pfam" id="PF14291">
    <property type="entry name" value="DUF4371"/>
    <property type="match status" value="1"/>
</dbReference>
<dbReference type="OMA" id="HATYLTH"/>
<dbReference type="Pfam" id="PF05699">
    <property type="entry name" value="Dimer_Tnp_hAT"/>
    <property type="match status" value="1"/>
</dbReference>
<dbReference type="InterPro" id="IPR012337">
    <property type="entry name" value="RNaseH-like_sf"/>
</dbReference>